<protein>
    <submittedName>
        <fullName evidence="2">Uncharacterized protein</fullName>
    </submittedName>
</protein>
<dbReference type="Proteomes" id="UP001392437">
    <property type="component" value="Unassembled WGS sequence"/>
</dbReference>
<feature type="transmembrane region" description="Helical" evidence="1">
    <location>
        <begin position="12"/>
        <end position="29"/>
    </location>
</feature>
<dbReference type="PANTHER" id="PTHR37490:SF3">
    <property type="entry name" value="DUF3431 DOMAIN CONTAINING PROTEIN"/>
    <property type="match status" value="1"/>
</dbReference>
<evidence type="ECO:0000313" key="2">
    <source>
        <dbReference type="EMBL" id="KAK8100031.1"/>
    </source>
</evidence>
<keyword evidence="1" id="KW-0812">Transmembrane</keyword>
<keyword evidence="3" id="KW-1185">Reference proteome</keyword>
<keyword evidence="1" id="KW-0472">Membrane</keyword>
<dbReference type="EMBL" id="JAQQWP010000009">
    <property type="protein sequence ID" value="KAK8100031.1"/>
    <property type="molecule type" value="Genomic_DNA"/>
</dbReference>
<gene>
    <name evidence="2" type="ORF">PG999_010405</name>
</gene>
<dbReference type="InterPro" id="IPR021838">
    <property type="entry name" value="DUF3431"/>
</dbReference>
<evidence type="ECO:0000313" key="3">
    <source>
        <dbReference type="Proteomes" id="UP001392437"/>
    </source>
</evidence>
<dbReference type="Pfam" id="PF11913">
    <property type="entry name" value="DUF3431"/>
    <property type="match status" value="2"/>
</dbReference>
<sequence>MYSSGPVSYRRLTLSACLLSLFLISWLYLPATRLTRQQLSTALASHKNPFASSSSAATTTAQQDYEHTKARVELVVSSVKAENTSWITDNFPHYPAHIYVADDPHAPLTVKHNIGHESTVYLTYGLNLPSRRRSSPAMETLEIPRTKILICRYIIDNYHKLPDVVIFIHGRRYQWHNEDPLYDGIPVLRKFRIPYVLSHGFATLRCSWLLGCPQEMRPNLEAAARWDDPAADQRLKTEAAYAKAYTQLFPGQPIPESVGVHCGAQFAATRERILNRTLDDYKSYRQWLWSTELTDEFSGRVMEYSWHQILGQPAVDCPNAGTCFCAKFGLCDLNCEEHGCKGRYFFNFGELPAKWPEEGTGQNGWPDRFWHLYDV</sequence>
<name>A0AAW0QEA1_9PEZI</name>
<reference evidence="2 3" key="1">
    <citation type="submission" date="2023-01" db="EMBL/GenBank/DDBJ databases">
        <title>Analysis of 21 Apiospora genomes using comparative genomics revels a genus with tremendous synthesis potential of carbohydrate active enzymes and secondary metabolites.</title>
        <authorList>
            <person name="Sorensen T."/>
        </authorList>
    </citation>
    <scope>NUCLEOTIDE SEQUENCE [LARGE SCALE GENOMIC DNA]</scope>
    <source>
        <strain evidence="2 3">CBS 117206</strain>
    </source>
</reference>
<evidence type="ECO:0000256" key="1">
    <source>
        <dbReference type="SAM" id="Phobius"/>
    </source>
</evidence>
<keyword evidence="1" id="KW-1133">Transmembrane helix</keyword>
<organism evidence="2 3">
    <name type="scientific">Apiospora kogelbergensis</name>
    <dbReference type="NCBI Taxonomy" id="1337665"/>
    <lineage>
        <taxon>Eukaryota</taxon>
        <taxon>Fungi</taxon>
        <taxon>Dikarya</taxon>
        <taxon>Ascomycota</taxon>
        <taxon>Pezizomycotina</taxon>
        <taxon>Sordariomycetes</taxon>
        <taxon>Xylariomycetidae</taxon>
        <taxon>Amphisphaeriales</taxon>
        <taxon>Apiosporaceae</taxon>
        <taxon>Apiospora</taxon>
    </lineage>
</organism>
<proteinExistence type="predicted"/>
<dbReference type="PANTHER" id="PTHR37490">
    <property type="entry name" value="EXPRESSED PROTEIN"/>
    <property type="match status" value="1"/>
</dbReference>
<accession>A0AAW0QEA1</accession>
<comment type="caution">
    <text evidence="2">The sequence shown here is derived from an EMBL/GenBank/DDBJ whole genome shotgun (WGS) entry which is preliminary data.</text>
</comment>
<dbReference type="AlphaFoldDB" id="A0AAW0QEA1"/>